<dbReference type="Proteomes" id="UP001283341">
    <property type="component" value="Unassembled WGS sequence"/>
</dbReference>
<accession>A0AAE0M4N1</accession>
<proteinExistence type="predicted"/>
<feature type="transmembrane region" description="Helical" evidence="1">
    <location>
        <begin position="123"/>
        <end position="143"/>
    </location>
</feature>
<dbReference type="AlphaFoldDB" id="A0AAE0M4N1"/>
<name>A0AAE0M4N1_9PEZI</name>
<evidence type="ECO:0000313" key="2">
    <source>
        <dbReference type="EMBL" id="KAK3319127.1"/>
    </source>
</evidence>
<feature type="transmembrane region" description="Helical" evidence="1">
    <location>
        <begin position="93"/>
        <end position="111"/>
    </location>
</feature>
<comment type="caution">
    <text evidence="2">The sequence shown here is derived from an EMBL/GenBank/DDBJ whole genome shotgun (WGS) entry which is preliminary data.</text>
</comment>
<dbReference type="EMBL" id="JAUEDM010000004">
    <property type="protein sequence ID" value="KAK3319127.1"/>
    <property type="molecule type" value="Genomic_DNA"/>
</dbReference>
<organism evidence="2 3">
    <name type="scientific">Apodospora peruviana</name>
    <dbReference type="NCBI Taxonomy" id="516989"/>
    <lineage>
        <taxon>Eukaryota</taxon>
        <taxon>Fungi</taxon>
        <taxon>Dikarya</taxon>
        <taxon>Ascomycota</taxon>
        <taxon>Pezizomycotina</taxon>
        <taxon>Sordariomycetes</taxon>
        <taxon>Sordariomycetidae</taxon>
        <taxon>Sordariales</taxon>
        <taxon>Lasiosphaeriaceae</taxon>
        <taxon>Apodospora</taxon>
    </lineage>
</organism>
<dbReference type="PANTHER" id="PTHR35394">
    <property type="entry name" value="DUF3176 DOMAIN-CONTAINING PROTEIN"/>
    <property type="match status" value="1"/>
</dbReference>
<reference evidence="2" key="2">
    <citation type="submission" date="2023-06" db="EMBL/GenBank/DDBJ databases">
        <authorList>
            <consortium name="Lawrence Berkeley National Laboratory"/>
            <person name="Haridas S."/>
            <person name="Hensen N."/>
            <person name="Bonometti L."/>
            <person name="Westerberg I."/>
            <person name="Brannstrom I.O."/>
            <person name="Guillou S."/>
            <person name="Cros-Aarteil S."/>
            <person name="Calhoun S."/>
            <person name="Kuo A."/>
            <person name="Mondo S."/>
            <person name="Pangilinan J."/>
            <person name="Riley R."/>
            <person name="Labutti K."/>
            <person name="Andreopoulos B."/>
            <person name="Lipzen A."/>
            <person name="Chen C."/>
            <person name="Yanf M."/>
            <person name="Daum C."/>
            <person name="Ng V."/>
            <person name="Clum A."/>
            <person name="Steindorff A."/>
            <person name="Ohm R."/>
            <person name="Martin F."/>
            <person name="Silar P."/>
            <person name="Natvig D."/>
            <person name="Lalanne C."/>
            <person name="Gautier V."/>
            <person name="Ament-Velasquez S.L."/>
            <person name="Kruys A."/>
            <person name="Hutchinson M.I."/>
            <person name="Powell A.J."/>
            <person name="Barry K."/>
            <person name="Miller A.N."/>
            <person name="Grigoriev I.V."/>
            <person name="Debuchy R."/>
            <person name="Gladieux P."/>
            <person name="Thoren M.H."/>
            <person name="Johannesson H."/>
        </authorList>
    </citation>
    <scope>NUCLEOTIDE SEQUENCE</scope>
    <source>
        <strain evidence="2">CBS 118394</strain>
    </source>
</reference>
<protein>
    <submittedName>
        <fullName evidence="2">Uncharacterized protein</fullName>
    </submittedName>
</protein>
<dbReference type="PANTHER" id="PTHR35394:SF5">
    <property type="entry name" value="DUF3176 DOMAIN-CONTAINING PROTEIN"/>
    <property type="match status" value="1"/>
</dbReference>
<gene>
    <name evidence="2" type="ORF">B0H66DRAFT_603684</name>
</gene>
<keyword evidence="1" id="KW-0472">Membrane</keyword>
<reference evidence="2" key="1">
    <citation type="journal article" date="2023" name="Mol. Phylogenet. Evol.">
        <title>Genome-scale phylogeny and comparative genomics of the fungal order Sordariales.</title>
        <authorList>
            <person name="Hensen N."/>
            <person name="Bonometti L."/>
            <person name="Westerberg I."/>
            <person name="Brannstrom I.O."/>
            <person name="Guillou S."/>
            <person name="Cros-Aarteil S."/>
            <person name="Calhoun S."/>
            <person name="Haridas S."/>
            <person name="Kuo A."/>
            <person name="Mondo S."/>
            <person name="Pangilinan J."/>
            <person name="Riley R."/>
            <person name="LaButti K."/>
            <person name="Andreopoulos B."/>
            <person name="Lipzen A."/>
            <person name="Chen C."/>
            <person name="Yan M."/>
            <person name="Daum C."/>
            <person name="Ng V."/>
            <person name="Clum A."/>
            <person name="Steindorff A."/>
            <person name="Ohm R.A."/>
            <person name="Martin F."/>
            <person name="Silar P."/>
            <person name="Natvig D.O."/>
            <person name="Lalanne C."/>
            <person name="Gautier V."/>
            <person name="Ament-Velasquez S.L."/>
            <person name="Kruys A."/>
            <person name="Hutchinson M.I."/>
            <person name="Powell A.J."/>
            <person name="Barry K."/>
            <person name="Miller A.N."/>
            <person name="Grigoriev I.V."/>
            <person name="Debuchy R."/>
            <person name="Gladieux P."/>
            <person name="Hiltunen Thoren M."/>
            <person name="Johannesson H."/>
        </authorList>
    </citation>
    <scope>NUCLEOTIDE SEQUENCE</scope>
    <source>
        <strain evidence="2">CBS 118394</strain>
    </source>
</reference>
<keyword evidence="3" id="KW-1185">Reference proteome</keyword>
<evidence type="ECO:0000313" key="3">
    <source>
        <dbReference type="Proteomes" id="UP001283341"/>
    </source>
</evidence>
<feature type="transmembrane region" description="Helical" evidence="1">
    <location>
        <begin position="597"/>
        <end position="618"/>
    </location>
</feature>
<keyword evidence="1" id="KW-1133">Transmembrane helix</keyword>
<evidence type="ECO:0000256" key="1">
    <source>
        <dbReference type="SAM" id="Phobius"/>
    </source>
</evidence>
<keyword evidence="1" id="KW-0812">Transmembrane</keyword>
<sequence>MSLRDSWKIDSAPQPGIYDDDSKTVKFVGDETSCDFACDSPSGHEYECRPHSPGRSTFGFGSPIPSLSPRPIETHQRAPNKRPPVLRFWRKEISLLVLGISLVVTIFIILLQQNGRPSSAWSLPIGLNTITAALSTVLCAVLLRNLGRDNSPADRDAAQSIDIACCAGRHRVVRRRTVVQQSIQTAEHEFAVGDPDEVQASLPVSTYVNGSYGGNRYFADVPSLPPRFRGEMACTLASVGNDAFDISSACACLTGNCSFPSIESLGDVEPGQDVATHATVGLCSTCFDVSLRIWPASGWPLPGWNGQGMLSISADSYDLSWAEGAIDGLDLNKPEYRWAFANVTVLSMTLGENATSPSENQIPGKHVAVSLLAVPVSPHLLGLHPQRGPLGNAAAADADGVADGVGVEDSIPWLDVIPKSIHDFDAQLGRALPMDSRWLLTAIQSPCRVNDTTVYTMANMSDVPNGVPLRLVGSDSREEGVLVSDLRMTTAPASCVFRFRISAFAVPMSEFFRRELFNGSCAWDPSMGPYIDCGEAWWLAQFWEQKNATFASILDRFAAFATAVTNSFRLGTGRAPGTTDRVFGTAYRTVPVTVIKWRWLLFPAVLLTVEAGVLGYMITKSWRAAPRREMVWKSSILPLLYYRDLFFDDGDGGGGGPRLMTTTEMELDAKGVQVAFIGVPTQSLGAGLDVDLRRRRTA</sequence>